<dbReference type="InterPro" id="IPR003609">
    <property type="entry name" value="Pan_app"/>
</dbReference>
<evidence type="ECO:0000313" key="4">
    <source>
        <dbReference type="Proteomes" id="UP001314205"/>
    </source>
</evidence>
<feature type="region of interest" description="Disordered" evidence="1">
    <location>
        <begin position="1206"/>
        <end position="1239"/>
    </location>
</feature>
<feature type="compositionally biased region" description="Low complexity" evidence="1">
    <location>
        <begin position="589"/>
        <end position="607"/>
    </location>
</feature>
<feature type="compositionally biased region" description="Basic and acidic residues" evidence="1">
    <location>
        <begin position="182"/>
        <end position="196"/>
    </location>
</feature>
<reference evidence="3 4" key="1">
    <citation type="submission" date="2023-11" db="EMBL/GenBank/DDBJ databases">
        <authorList>
            <person name="Hedman E."/>
            <person name="Englund M."/>
            <person name="Stromberg M."/>
            <person name="Nyberg Akerstrom W."/>
            <person name="Nylinder S."/>
            <person name="Jareborg N."/>
            <person name="Kallberg Y."/>
            <person name="Kronander E."/>
        </authorList>
    </citation>
    <scope>NUCLEOTIDE SEQUENCE [LARGE SCALE GENOMIC DNA]</scope>
</reference>
<dbReference type="EMBL" id="CAVLGL010000088">
    <property type="protein sequence ID" value="CAK1593269.1"/>
    <property type="molecule type" value="Genomic_DNA"/>
</dbReference>
<feature type="compositionally biased region" description="Low complexity" evidence="1">
    <location>
        <begin position="338"/>
        <end position="353"/>
    </location>
</feature>
<dbReference type="InterPro" id="IPR052774">
    <property type="entry name" value="Celegans_DevNeuronal_Protein"/>
</dbReference>
<dbReference type="SMART" id="SM00473">
    <property type="entry name" value="PAN_AP"/>
    <property type="match status" value="5"/>
</dbReference>
<name>A0AAV1LG32_9NEOP</name>
<feature type="domain" description="Apple" evidence="2">
    <location>
        <begin position="40"/>
        <end position="123"/>
    </location>
</feature>
<proteinExistence type="predicted"/>
<gene>
    <name evidence="3" type="ORF">PARMNEM_LOCUS13070</name>
</gene>
<dbReference type="PROSITE" id="PS50948">
    <property type="entry name" value="PAN"/>
    <property type="match status" value="5"/>
</dbReference>
<feature type="domain" description="Apple" evidence="2">
    <location>
        <begin position="1331"/>
        <end position="1418"/>
    </location>
</feature>
<sequence>MTIVTSVRMLYILVVCPVLLVSAVFTLTIDSQLGTSIEDCFERISIGEQLPNDAIYRNISELTTKECEQICKQDKQCQSYDYGVGAKGNATCNLSTLSEKEIKDKSVLQRHPDYDVYVRRFQCEQSPPTPIQAEFDDPDGLLHRPTLRPNNDPKKPLSDELPDDFESYGNSKPDIKPSYNNERPDEYDSSKPDYDNRPSYGVHKPQDIPYAPEKPQNNISNTKPDPYDVLQLQNPYERPNPQGTRRPEEMYGHRPTRPGYGLDLYRPETPQYQYVIRPNRKPYHQFSRPDFDVGYPSKPDPYGQSNLNHPSDPVISPSRPFKPSKPGGYSTKPHDEPNNNYNSQYGSNYGSQSQDNSIYLEIKDPPRPYKPLYDSNKPNYGISQGNYDYGHLGYGYDTYSNQNSLSHLQSSQSQYYDSGTVVHGSNHRPNQRPAHEPSKPYIDNQGSVYGQSAYNSNNVLRPQSTRKPLNSNKKPSYGSSYSSQGITDGYGSSSQSYGTNNNYHSNSHAHVGNDNYESSGQSNYGNNPNSNKKPHNSNHGYDSNSHGYYGDSDQLSHTTPYGGNQGYGVSNQNYHNEAQSFYGPNKKPYNSNQGYDSSQSGGSDQSYLSNNYASYGSLNKPYGINNGYGSSNQNRPSYDGGSQSSYDKPYVSGSGYGSSSQSYYGSHGENTQSSINKPYVGNQGYGGTSQSNHGSYGSGNKLQGSNSVYGNNNKKPYEVNSASSYKPYEDGYENSSEYNSNSPTYGNSQSSSNKPYGSSQGYGGQNSDSNNLDSYGSSQTTKKPYGATQGQNANSGYGSNHASYDNYSSAYDTAAGYGDQTHSPGYNSGPSYNSIHPVNSQSSYTNQQNPQYSPQSSFDSSYNRPTGGVGYQKPENQSSYSPGYDPDRPDVKPVYEYEIDRPGDVPSYIARPNGDVITSRPVAVGDYGGKPGYRRDPGEEISYKACFRRVLAGRRTLRSYVRRVVNCERLEDCQRECAIEQRFHCESFNYRLDPTFRGKGLCELMTKPIEAFDLRRDFVEDKDYDFYELDRNSLEPNCPETLRGPGLLHSGFLSSKRPLENVDRWKDRIDWNDKSYQSDYERYNNERRTLINSSRKYHNQVFVPYQIGISRSNDGPESSSHYGGSYGGDNYYKDKTNYRKSINHWQIPTEAERTNYYGVQSHGLNTDFNYHSLGKSSGSEDGYGYGYGAWKRGRWNSSGNGLDYEQSGHYKHSEPPHLYFKSEDRTDEPPIKDCSSRRRPGMSLGSGAIRRSLFARNVVDCETACFGEKEFKCVSYSYRYSSSRGSDNCFLSERPYRGLDMSADSDSDVYAMPQDQDCATISRKPWIESECFWHVRSDAAVEGGAARASLTVTGLGACEAECIRAHAFFCRGFSFRFDSPTIGDNLENCILTSSPPTSLEVGRGLRSTTGHELYARGNYGRGCEPALYDDVQHRETECYLQYDMAAKLKGSAVRGQARVKDEQECGRACTDAPFRCLSFSFNNHVHPEADNCLLSEIRLFDLQRGVDYEHSTDDWLFAFDLFNGQCWRKVNRKQHYDAPSYELPRPLPPSVLEYPVSGPSGTDLSDPPGLPYLPDSGPSGPGFKPGYPTGPEPPAHKPSYNAPPDPGYKPSYSPGHLADTAYSGPSGPDYKPGYRPSSFSYTGPSIPDYPPAPPFKPTVAKPPVYAPSPPSGPDYIPGYDPSSPSGPGYKPGYVPIEYDRPHLPPSPKPVSRPGQNRPGYKGDREENGPIIVSWRHYTVSGYPCRRGTTCAQNHVAGHWACELEGGEIGSWDYCCAPEHRCGYSEGFQKPWCYVGPSHEQWRPCSEKYYPYYKHKVPHPSQGHRDVNVPRPTDQWRDKPANIPIEREKLPGPYLPEADKKYWDNLYKNGPQAYYDTLGNPLPGYTRVPTEERPRIKYRHNPPNPGSGTWVPVPELDSHNNHEVPGPLGVPRYWPVAYLHKGPPPNMTYFRYNETDNRSFDKVQSRDNGDSVVLPIERATSESKKVDVIKPKVTDIEGRYIRHKPVENNTKTEENILNLDISAFTNTTTTTTTTTSTTTTTTSIPTTDINHLSNVSETFKNMTKGNITEIELENPENVKNIEDFENIKGIDGKLEDFSKSIEVFDLEDGNKCDKRHDVKALEAEERQIEAIGRLLASRRGGKLILEKSSQKDLENEHIAVGKDLLEFNFGNRFPTTERRGIVQRVSKDDIDREIFSNDKSLEVSETTFVRPPRVLSTTENIRKAIVNGKVFYDAMIREQRDLFSNSTRKAKSLKLEEAKGPSVVLNNTYSKRKILQPRNVNPVRKVRRVYRKRYNPEEVRKRLLEREKSFKQLTNMTTNNNS</sequence>
<feature type="domain" description="Apple" evidence="2">
    <location>
        <begin position="1234"/>
        <end position="1318"/>
    </location>
</feature>
<feature type="compositionally biased region" description="Polar residues" evidence="1">
    <location>
        <begin position="743"/>
        <end position="755"/>
    </location>
</feature>
<feature type="compositionally biased region" description="Polar residues" evidence="1">
    <location>
        <begin position="772"/>
        <end position="799"/>
    </location>
</feature>
<feature type="region of interest" description="Disordered" evidence="1">
    <location>
        <begin position="127"/>
        <end position="353"/>
    </location>
</feature>
<feature type="compositionally biased region" description="Low complexity" evidence="1">
    <location>
        <begin position="650"/>
        <end position="666"/>
    </location>
</feature>
<feature type="compositionally biased region" description="Polar residues" evidence="1">
    <location>
        <begin position="515"/>
        <end position="524"/>
    </location>
</feature>
<feature type="region of interest" description="Disordered" evidence="1">
    <location>
        <begin position="1819"/>
        <end position="1838"/>
    </location>
</feature>
<feature type="domain" description="Apple" evidence="2">
    <location>
        <begin position="946"/>
        <end position="1031"/>
    </location>
</feature>
<feature type="region of interest" description="Disordered" evidence="1">
    <location>
        <begin position="1660"/>
        <end position="1725"/>
    </location>
</feature>
<protein>
    <recommendedName>
        <fullName evidence="2">Apple domain-containing protein</fullName>
    </recommendedName>
</protein>
<evidence type="ECO:0000256" key="1">
    <source>
        <dbReference type="SAM" id="MobiDB-lite"/>
    </source>
</evidence>
<feature type="compositionally biased region" description="Polar residues" evidence="1">
    <location>
        <begin position="444"/>
        <end position="508"/>
    </location>
</feature>
<feature type="compositionally biased region" description="Polar residues" evidence="1">
    <location>
        <begin position="627"/>
        <end position="646"/>
    </location>
</feature>
<feature type="domain" description="Apple" evidence="2">
    <location>
        <begin position="1438"/>
        <end position="1513"/>
    </location>
</feature>
<organism evidence="3 4">
    <name type="scientific">Parnassius mnemosyne</name>
    <name type="common">clouded apollo</name>
    <dbReference type="NCBI Taxonomy" id="213953"/>
    <lineage>
        <taxon>Eukaryota</taxon>
        <taxon>Metazoa</taxon>
        <taxon>Ecdysozoa</taxon>
        <taxon>Arthropoda</taxon>
        <taxon>Hexapoda</taxon>
        <taxon>Insecta</taxon>
        <taxon>Pterygota</taxon>
        <taxon>Neoptera</taxon>
        <taxon>Endopterygota</taxon>
        <taxon>Lepidoptera</taxon>
        <taxon>Glossata</taxon>
        <taxon>Ditrysia</taxon>
        <taxon>Papilionoidea</taxon>
        <taxon>Papilionidae</taxon>
        <taxon>Parnassiinae</taxon>
        <taxon>Parnassini</taxon>
        <taxon>Parnassius</taxon>
        <taxon>Driopa</taxon>
    </lineage>
</organism>
<dbReference type="PANTHER" id="PTHR47327:SF13">
    <property type="entry name" value="APPLE DOMAIN-CONTAINING PROTEIN"/>
    <property type="match status" value="1"/>
</dbReference>
<accession>A0AAV1LG32</accession>
<feature type="region of interest" description="Disordered" evidence="1">
    <location>
        <begin position="1539"/>
        <end position="1642"/>
    </location>
</feature>
<dbReference type="GO" id="GO:0009653">
    <property type="term" value="P:anatomical structure morphogenesis"/>
    <property type="evidence" value="ECO:0007669"/>
    <property type="project" value="TreeGrafter"/>
</dbReference>
<evidence type="ECO:0000313" key="3">
    <source>
        <dbReference type="EMBL" id="CAK1593269.1"/>
    </source>
</evidence>
<evidence type="ECO:0000259" key="2">
    <source>
        <dbReference type="PROSITE" id="PS50948"/>
    </source>
</evidence>
<feature type="compositionally biased region" description="Polar residues" evidence="1">
    <location>
        <begin position="820"/>
        <end position="845"/>
    </location>
</feature>
<feature type="compositionally biased region" description="Low complexity" evidence="1">
    <location>
        <begin position="733"/>
        <end position="742"/>
    </location>
</feature>
<feature type="compositionally biased region" description="Polar residues" evidence="1">
    <location>
        <begin position="688"/>
        <end position="724"/>
    </location>
</feature>
<dbReference type="Proteomes" id="UP001314205">
    <property type="component" value="Unassembled WGS sequence"/>
</dbReference>
<dbReference type="Pfam" id="PF00024">
    <property type="entry name" value="PAN_1"/>
    <property type="match status" value="1"/>
</dbReference>
<dbReference type="PANTHER" id="PTHR47327">
    <property type="entry name" value="FI18240P1-RELATED"/>
    <property type="match status" value="1"/>
</dbReference>
<feature type="compositionally biased region" description="Polar residues" evidence="1">
    <location>
        <begin position="553"/>
        <end position="579"/>
    </location>
</feature>
<feature type="compositionally biased region" description="Low complexity" evidence="1">
    <location>
        <begin position="1673"/>
        <end position="1695"/>
    </location>
</feature>
<feature type="region of interest" description="Disordered" evidence="1">
    <location>
        <begin position="406"/>
        <end position="608"/>
    </location>
</feature>
<feature type="compositionally biased region" description="Basic and acidic residues" evidence="1">
    <location>
        <begin position="1206"/>
        <end position="1236"/>
    </location>
</feature>
<comment type="caution">
    <text evidence="3">The sequence shown here is derived from an EMBL/GenBank/DDBJ whole genome shotgun (WGS) entry which is preliminary data.</text>
</comment>
<feature type="region of interest" description="Disordered" evidence="1">
    <location>
        <begin position="626"/>
        <end position="799"/>
    </location>
</feature>
<feature type="region of interest" description="Disordered" evidence="1">
    <location>
        <begin position="818"/>
        <end position="892"/>
    </location>
</feature>
<keyword evidence="4" id="KW-1185">Reference proteome</keyword>
<feature type="compositionally biased region" description="Basic and acidic residues" evidence="1">
    <location>
        <begin position="1822"/>
        <end position="1838"/>
    </location>
</feature>
<dbReference type="CDD" id="cd01099">
    <property type="entry name" value="PAN_AP_HGF"/>
    <property type="match status" value="1"/>
</dbReference>
<dbReference type="Gene3D" id="3.50.4.10">
    <property type="entry name" value="Hepatocyte Growth Factor"/>
    <property type="match status" value="2"/>
</dbReference>
<feature type="compositionally biased region" description="Low complexity" evidence="1">
    <location>
        <begin position="846"/>
        <end position="857"/>
    </location>
</feature>
<dbReference type="SUPFAM" id="SSF57414">
    <property type="entry name" value="Hairpin loop containing domain-like"/>
    <property type="match status" value="1"/>
</dbReference>